<reference evidence="4 5" key="1">
    <citation type="submission" date="2022-05" db="EMBL/GenBank/DDBJ databases">
        <title>Genome Sequencing of Bee-Associated Microbes.</title>
        <authorList>
            <person name="Dunlap C."/>
        </authorList>
    </citation>
    <scope>NUCLEOTIDE SEQUENCE [LARGE SCALE GENOMIC DNA]</scope>
    <source>
        <strain evidence="4 5">NRRL B-04010</strain>
    </source>
</reference>
<proteinExistence type="inferred from homology"/>
<dbReference type="InterPro" id="IPR036291">
    <property type="entry name" value="NAD(P)-bd_dom_sf"/>
</dbReference>
<dbReference type="InterPro" id="IPR013549">
    <property type="entry name" value="DUF1731"/>
</dbReference>
<dbReference type="SUPFAM" id="SSF51735">
    <property type="entry name" value="NAD(P)-binding Rossmann-fold domains"/>
    <property type="match status" value="1"/>
</dbReference>
<name>A0ABT4GQZ8_PAEAL</name>
<evidence type="ECO:0000259" key="2">
    <source>
        <dbReference type="Pfam" id="PF01370"/>
    </source>
</evidence>
<sequence length="313" mass="34853">MKVMICGGTGLIGRALIDFWLQEGHELIIVSRSPAKVHAYGERKRVQAISWSELTHIPEHSQDVDAVVNLAGESINQRWTSMARNRILSSRIIPTRRIADWASKLSRKLPIYISASGISIYGPSETGTFDEMSMARGDDFLTDVIYQWEEAADRVPADRTIKLRIAPVLANEGGAYPMIKLPYLLGIGGRIGSGKQPLSWIHITDMVRLIDFVLYDSIAGVVNASSPEAVTNDDFGRSLAKVYRRKHWMPVPAAALHILFGEMSSLLLQGQRVYPAKVLEHGFTFQYGTLEKALTELRDSKKNNSSSLMNENV</sequence>
<comment type="similarity">
    <text evidence="1">Belongs to the NAD(P)-dependent epimerase/dehydratase family. SDR39U1 subfamily.</text>
</comment>
<dbReference type="PANTHER" id="PTHR11092:SF0">
    <property type="entry name" value="EPIMERASE FAMILY PROTEIN SDR39U1"/>
    <property type="match status" value="1"/>
</dbReference>
<keyword evidence="5" id="KW-1185">Reference proteome</keyword>
<comment type="caution">
    <text evidence="4">The sequence shown here is derived from an EMBL/GenBank/DDBJ whole genome shotgun (WGS) entry which is preliminary data.</text>
</comment>
<evidence type="ECO:0000313" key="5">
    <source>
        <dbReference type="Proteomes" id="UP001527181"/>
    </source>
</evidence>
<dbReference type="Gene3D" id="3.40.50.720">
    <property type="entry name" value="NAD(P)-binding Rossmann-like Domain"/>
    <property type="match status" value="1"/>
</dbReference>
<dbReference type="Pfam" id="PF01370">
    <property type="entry name" value="Epimerase"/>
    <property type="match status" value="1"/>
</dbReference>
<evidence type="ECO:0000313" key="4">
    <source>
        <dbReference type="EMBL" id="MCY9759013.1"/>
    </source>
</evidence>
<accession>A0ABT4GQZ8</accession>
<dbReference type="InterPro" id="IPR001509">
    <property type="entry name" value="Epimerase_deHydtase"/>
</dbReference>
<protein>
    <submittedName>
        <fullName evidence="4">TIGR01777 family oxidoreductase</fullName>
    </submittedName>
</protein>
<feature type="domain" description="NAD-dependent epimerase/dehydratase" evidence="2">
    <location>
        <begin position="3"/>
        <end position="132"/>
    </location>
</feature>
<dbReference type="NCBIfam" id="TIGR01777">
    <property type="entry name" value="yfcH"/>
    <property type="match status" value="1"/>
</dbReference>
<gene>
    <name evidence="4" type="ORF">M5X12_00360</name>
</gene>
<feature type="domain" description="DUF1731" evidence="3">
    <location>
        <begin position="251"/>
        <end position="297"/>
    </location>
</feature>
<evidence type="ECO:0000259" key="3">
    <source>
        <dbReference type="Pfam" id="PF08338"/>
    </source>
</evidence>
<dbReference type="Proteomes" id="UP001527181">
    <property type="component" value="Unassembled WGS sequence"/>
</dbReference>
<dbReference type="Pfam" id="PF08338">
    <property type="entry name" value="DUF1731"/>
    <property type="match status" value="1"/>
</dbReference>
<dbReference type="PANTHER" id="PTHR11092">
    <property type="entry name" value="SUGAR NUCLEOTIDE EPIMERASE RELATED"/>
    <property type="match status" value="1"/>
</dbReference>
<dbReference type="RefSeq" id="WP_005549049.1">
    <property type="nucleotide sequence ID" value="NZ_JAMDLX010000032.1"/>
</dbReference>
<dbReference type="GeneID" id="94490196"/>
<dbReference type="EMBL" id="JAMDNP010000001">
    <property type="protein sequence ID" value="MCY9759013.1"/>
    <property type="molecule type" value="Genomic_DNA"/>
</dbReference>
<evidence type="ECO:0000256" key="1">
    <source>
        <dbReference type="ARBA" id="ARBA00009353"/>
    </source>
</evidence>
<organism evidence="4 5">
    <name type="scientific">Paenibacillus alvei</name>
    <name type="common">Bacillus alvei</name>
    <dbReference type="NCBI Taxonomy" id="44250"/>
    <lineage>
        <taxon>Bacteria</taxon>
        <taxon>Bacillati</taxon>
        <taxon>Bacillota</taxon>
        <taxon>Bacilli</taxon>
        <taxon>Bacillales</taxon>
        <taxon>Paenibacillaceae</taxon>
        <taxon>Paenibacillus</taxon>
    </lineage>
</organism>
<dbReference type="InterPro" id="IPR010099">
    <property type="entry name" value="SDR39U1"/>
</dbReference>